<reference evidence="1" key="1">
    <citation type="journal article" date="2014" name="Front. Microbiol.">
        <title>High frequency of phylogenetically diverse reductive dehalogenase-homologous genes in deep subseafloor sedimentary metagenomes.</title>
        <authorList>
            <person name="Kawai M."/>
            <person name="Futagami T."/>
            <person name="Toyoda A."/>
            <person name="Takaki Y."/>
            <person name="Nishi S."/>
            <person name="Hori S."/>
            <person name="Arai W."/>
            <person name="Tsubouchi T."/>
            <person name="Morono Y."/>
            <person name="Uchiyama I."/>
            <person name="Ito T."/>
            <person name="Fujiyama A."/>
            <person name="Inagaki F."/>
            <person name="Takami H."/>
        </authorList>
    </citation>
    <scope>NUCLEOTIDE SEQUENCE</scope>
    <source>
        <strain evidence="1">Expedition CK06-06</strain>
    </source>
</reference>
<feature type="non-terminal residue" evidence="1">
    <location>
        <position position="1"/>
    </location>
</feature>
<protein>
    <submittedName>
        <fullName evidence="1">Uncharacterized protein</fullName>
    </submittedName>
</protein>
<accession>X1CYR5</accession>
<dbReference type="EMBL" id="BART01011890">
    <property type="protein sequence ID" value="GAG89381.1"/>
    <property type="molecule type" value="Genomic_DNA"/>
</dbReference>
<gene>
    <name evidence="1" type="ORF">S01H4_25089</name>
</gene>
<dbReference type="AlphaFoldDB" id="X1CYR5"/>
<evidence type="ECO:0000313" key="1">
    <source>
        <dbReference type="EMBL" id="GAG89381.1"/>
    </source>
</evidence>
<comment type="caution">
    <text evidence="1">The sequence shown here is derived from an EMBL/GenBank/DDBJ whole genome shotgun (WGS) entry which is preliminary data.</text>
</comment>
<name>X1CYR5_9ZZZZ</name>
<sequence>LTWQLNDNWQRTGQVDYITQGNPGLTNVKEATFGTDIDGDGDAGLSELETGGNVLLKQDAAGLIYANNSPILYSSTHITASHFAGWTAVAVEDFGAASGGKQLVFKKRKWCTSHMAAK</sequence>
<organism evidence="1">
    <name type="scientific">marine sediment metagenome</name>
    <dbReference type="NCBI Taxonomy" id="412755"/>
    <lineage>
        <taxon>unclassified sequences</taxon>
        <taxon>metagenomes</taxon>
        <taxon>ecological metagenomes</taxon>
    </lineage>
</organism>
<proteinExistence type="predicted"/>